<evidence type="ECO:0000256" key="5">
    <source>
        <dbReference type="SAM" id="Phobius"/>
    </source>
</evidence>
<feature type="transmembrane region" description="Helical" evidence="5">
    <location>
        <begin position="273"/>
        <end position="289"/>
    </location>
</feature>
<dbReference type="PANTHER" id="PTHR11040:SF140">
    <property type="entry name" value="ZRT (ZRT), IRT- (IRT-) LIKE PROTEIN TRANSPORTER"/>
    <property type="match status" value="1"/>
</dbReference>
<reference evidence="6 7" key="1">
    <citation type="submission" date="2011-02" db="EMBL/GenBank/DDBJ databases">
        <title>The Genome Sequence of Sphaeroforma arctica JP610.</title>
        <authorList>
            <consortium name="The Broad Institute Genome Sequencing Platform"/>
            <person name="Russ C."/>
            <person name="Cuomo C."/>
            <person name="Young S.K."/>
            <person name="Zeng Q."/>
            <person name="Gargeya S."/>
            <person name="Alvarado L."/>
            <person name="Berlin A."/>
            <person name="Chapman S.B."/>
            <person name="Chen Z."/>
            <person name="Freedman E."/>
            <person name="Gellesch M."/>
            <person name="Goldberg J."/>
            <person name="Griggs A."/>
            <person name="Gujja S."/>
            <person name="Heilman E."/>
            <person name="Heiman D."/>
            <person name="Howarth C."/>
            <person name="Mehta T."/>
            <person name="Neiman D."/>
            <person name="Pearson M."/>
            <person name="Roberts A."/>
            <person name="Saif S."/>
            <person name="Shea T."/>
            <person name="Shenoy N."/>
            <person name="Sisk P."/>
            <person name="Stolte C."/>
            <person name="Sykes S."/>
            <person name="White J."/>
            <person name="Yandava C."/>
            <person name="Burger G."/>
            <person name="Gray M.W."/>
            <person name="Holland P.W.H."/>
            <person name="King N."/>
            <person name="Lang F.B.F."/>
            <person name="Roger A.J."/>
            <person name="Ruiz-Trillo I."/>
            <person name="Haas B."/>
            <person name="Nusbaum C."/>
            <person name="Birren B."/>
        </authorList>
    </citation>
    <scope>NUCLEOTIDE SEQUENCE [LARGE SCALE GENOMIC DNA]</scope>
    <source>
        <strain evidence="6 7">JP610</strain>
    </source>
</reference>
<feature type="transmembrane region" description="Helical" evidence="5">
    <location>
        <begin position="169"/>
        <end position="187"/>
    </location>
</feature>
<evidence type="ECO:0008006" key="8">
    <source>
        <dbReference type="Google" id="ProtNLM"/>
    </source>
</evidence>
<dbReference type="GO" id="GO:0016020">
    <property type="term" value="C:membrane"/>
    <property type="evidence" value="ECO:0007669"/>
    <property type="project" value="UniProtKB-SubCell"/>
</dbReference>
<evidence type="ECO:0000256" key="4">
    <source>
        <dbReference type="ARBA" id="ARBA00023136"/>
    </source>
</evidence>
<dbReference type="GO" id="GO:0005385">
    <property type="term" value="F:zinc ion transmembrane transporter activity"/>
    <property type="evidence" value="ECO:0007669"/>
    <property type="project" value="TreeGrafter"/>
</dbReference>
<dbReference type="PANTHER" id="PTHR11040">
    <property type="entry name" value="ZINC/IRON TRANSPORTER"/>
    <property type="match status" value="1"/>
</dbReference>
<dbReference type="EMBL" id="KQ243302">
    <property type="protein sequence ID" value="KNC76012.1"/>
    <property type="molecule type" value="Genomic_DNA"/>
</dbReference>
<dbReference type="AlphaFoldDB" id="A0A0L0FGW3"/>
<dbReference type="Proteomes" id="UP000054560">
    <property type="component" value="Unassembled WGS sequence"/>
</dbReference>
<proteinExistence type="predicted"/>
<dbReference type="OrthoDB" id="448280at2759"/>
<dbReference type="Pfam" id="PF02535">
    <property type="entry name" value="Zip"/>
    <property type="match status" value="1"/>
</dbReference>
<sequence>MLSDANESLSAYYEYPWAYFMALVGYSMVFFIEDVMLNKLLNRFHDVYEINNMGAIAHQHGHTFIGHSADEVGHKLGNAGLSHARWGTIAEESKNNRHSTVELDSNDGNVKSTTSCAAMQTENESVPLLQDKCTQTSATLLAFCLLVAISFHSFFAGLSIGVMTETSDVVATLIAVIAHKGVAAFVLGQSFLRSTLSKLLVICLLILFAAMTPVGVGIGWWISSMSDETEKLSGFVVSLSAGTFIYIGSLVVNDTPDRLTPNSDKKAGLWRRYALWWFGVILMAVAAIWA</sequence>
<keyword evidence="4 5" id="KW-0472">Membrane</keyword>
<feature type="transmembrane region" description="Helical" evidence="5">
    <location>
        <begin position="17"/>
        <end position="37"/>
    </location>
</feature>
<evidence type="ECO:0000256" key="1">
    <source>
        <dbReference type="ARBA" id="ARBA00004141"/>
    </source>
</evidence>
<keyword evidence="7" id="KW-1185">Reference proteome</keyword>
<evidence type="ECO:0000256" key="3">
    <source>
        <dbReference type="ARBA" id="ARBA00022989"/>
    </source>
</evidence>
<evidence type="ECO:0000256" key="2">
    <source>
        <dbReference type="ARBA" id="ARBA00022692"/>
    </source>
</evidence>
<dbReference type="InterPro" id="IPR003689">
    <property type="entry name" value="ZIP"/>
</dbReference>
<gene>
    <name evidence="6" type="ORF">SARC_11474</name>
</gene>
<name>A0A0L0FGW3_9EUKA</name>
<protein>
    <recommendedName>
        <fullName evidence="8">Zinc/iron permease</fullName>
    </recommendedName>
</protein>
<feature type="transmembrane region" description="Helical" evidence="5">
    <location>
        <begin position="234"/>
        <end position="252"/>
    </location>
</feature>
<dbReference type="STRING" id="667725.A0A0L0FGW3"/>
<feature type="transmembrane region" description="Helical" evidence="5">
    <location>
        <begin position="140"/>
        <end position="163"/>
    </location>
</feature>
<feature type="transmembrane region" description="Helical" evidence="5">
    <location>
        <begin position="199"/>
        <end position="222"/>
    </location>
</feature>
<comment type="subcellular location">
    <subcellularLocation>
        <location evidence="1">Membrane</location>
        <topology evidence="1">Multi-pass membrane protein</topology>
    </subcellularLocation>
</comment>
<dbReference type="RefSeq" id="XP_014149914.1">
    <property type="nucleotide sequence ID" value="XM_014294439.1"/>
</dbReference>
<keyword evidence="2 5" id="KW-0812">Transmembrane</keyword>
<dbReference type="eggNOG" id="KOG1558">
    <property type="taxonomic scope" value="Eukaryota"/>
</dbReference>
<keyword evidence="3 5" id="KW-1133">Transmembrane helix</keyword>
<dbReference type="GeneID" id="25911978"/>
<organism evidence="6 7">
    <name type="scientific">Sphaeroforma arctica JP610</name>
    <dbReference type="NCBI Taxonomy" id="667725"/>
    <lineage>
        <taxon>Eukaryota</taxon>
        <taxon>Ichthyosporea</taxon>
        <taxon>Ichthyophonida</taxon>
        <taxon>Sphaeroforma</taxon>
    </lineage>
</organism>
<evidence type="ECO:0000313" key="6">
    <source>
        <dbReference type="EMBL" id="KNC76012.1"/>
    </source>
</evidence>
<accession>A0A0L0FGW3</accession>
<evidence type="ECO:0000313" key="7">
    <source>
        <dbReference type="Proteomes" id="UP000054560"/>
    </source>
</evidence>